<dbReference type="SUPFAM" id="SSF54518">
    <property type="entry name" value="Tubby C-terminal domain-like"/>
    <property type="match status" value="1"/>
</dbReference>
<sequence length="157" mass="17780">MRLLFKQRFFSWLDSYDIYDESGNVVYTVEGKLSFGHCLDILDASGQYVGTVKEEILTFLPRFRIYAGGQCLGEIRKEFTFFKPAFQLDCNGWRVEGDIFSWEYQITDAAGEAVAHLSKELLHLTDTYVLEFPDPQNALLVLMIALAIDAAKCSAGD</sequence>
<dbReference type="AlphaFoldDB" id="A0A923REF5"/>
<dbReference type="EMBL" id="JACONZ010000004">
    <property type="protein sequence ID" value="MBC5582257.1"/>
    <property type="molecule type" value="Genomic_DNA"/>
</dbReference>
<organism evidence="2 3">
    <name type="scientific">Anaerofilum hominis</name>
    <dbReference type="NCBI Taxonomy" id="2763016"/>
    <lineage>
        <taxon>Bacteria</taxon>
        <taxon>Bacillati</taxon>
        <taxon>Bacillota</taxon>
        <taxon>Clostridia</taxon>
        <taxon>Eubacteriales</taxon>
        <taxon>Oscillospiraceae</taxon>
        <taxon>Anaerofilum</taxon>
    </lineage>
</organism>
<keyword evidence="3" id="KW-1185">Reference proteome</keyword>
<dbReference type="Pfam" id="PF04525">
    <property type="entry name" value="LOR"/>
    <property type="match status" value="1"/>
</dbReference>
<evidence type="ECO:0000313" key="3">
    <source>
        <dbReference type="Proteomes" id="UP000659630"/>
    </source>
</evidence>
<evidence type="ECO:0000256" key="1">
    <source>
        <dbReference type="ARBA" id="ARBA00005437"/>
    </source>
</evidence>
<comment type="similarity">
    <text evidence="1">Belongs to the LOR family.</text>
</comment>
<dbReference type="RefSeq" id="WP_186888597.1">
    <property type="nucleotide sequence ID" value="NZ_JACONZ010000004.1"/>
</dbReference>
<reference evidence="2" key="1">
    <citation type="submission" date="2020-08" db="EMBL/GenBank/DDBJ databases">
        <title>Genome public.</title>
        <authorList>
            <person name="Liu C."/>
            <person name="Sun Q."/>
        </authorList>
    </citation>
    <scope>NUCLEOTIDE SEQUENCE</scope>
    <source>
        <strain evidence="2">BX8</strain>
    </source>
</reference>
<name>A0A923REF5_9FIRM</name>
<dbReference type="Proteomes" id="UP000659630">
    <property type="component" value="Unassembled WGS sequence"/>
</dbReference>
<proteinExistence type="inferred from homology"/>
<dbReference type="Gene3D" id="2.40.160.200">
    <property type="entry name" value="LURP1-related"/>
    <property type="match status" value="1"/>
</dbReference>
<comment type="caution">
    <text evidence="2">The sequence shown here is derived from an EMBL/GenBank/DDBJ whole genome shotgun (WGS) entry which is preliminary data.</text>
</comment>
<protein>
    <submittedName>
        <fullName evidence="2">LURP-one-related family protein</fullName>
    </submittedName>
</protein>
<dbReference type="InterPro" id="IPR038595">
    <property type="entry name" value="LOR_sf"/>
</dbReference>
<accession>A0A923REF5</accession>
<evidence type="ECO:0000313" key="2">
    <source>
        <dbReference type="EMBL" id="MBC5582257.1"/>
    </source>
</evidence>
<dbReference type="InterPro" id="IPR025659">
    <property type="entry name" value="Tubby-like_C"/>
</dbReference>
<gene>
    <name evidence="2" type="ORF">H8S23_12135</name>
</gene>
<dbReference type="InterPro" id="IPR007612">
    <property type="entry name" value="LOR"/>
</dbReference>